<dbReference type="PANTHER" id="PTHR46124:SF3">
    <property type="entry name" value="HYDROLASE"/>
    <property type="match status" value="1"/>
</dbReference>
<keyword evidence="4" id="KW-1185">Reference proteome</keyword>
<dbReference type="PROSITE" id="PS01090">
    <property type="entry name" value="TATD_2"/>
    <property type="match status" value="1"/>
</dbReference>
<dbReference type="EMBL" id="JBHRTS010000001">
    <property type="protein sequence ID" value="MFC3192956.1"/>
    <property type="molecule type" value="Genomic_DNA"/>
</dbReference>
<dbReference type="PROSITE" id="PS01137">
    <property type="entry name" value="TATD_1"/>
    <property type="match status" value="1"/>
</dbReference>
<comment type="similarity">
    <text evidence="1">Belongs to the metallo-dependent hydrolases superfamily. TatD-type hydrolase family.</text>
</comment>
<dbReference type="Pfam" id="PF01026">
    <property type="entry name" value="TatD_DNase"/>
    <property type="match status" value="1"/>
</dbReference>
<keyword evidence="2 3" id="KW-0378">Hydrolase</keyword>
<comment type="caution">
    <text evidence="3">The sequence shown here is derived from an EMBL/GenBank/DDBJ whole genome shotgun (WGS) entry which is preliminary data.</text>
</comment>
<evidence type="ECO:0000256" key="1">
    <source>
        <dbReference type="ARBA" id="ARBA00009275"/>
    </source>
</evidence>
<accession>A0ABV7J8E4</accession>
<dbReference type="GO" id="GO:0016787">
    <property type="term" value="F:hydrolase activity"/>
    <property type="evidence" value="ECO:0007669"/>
    <property type="project" value="UniProtKB-KW"/>
</dbReference>
<dbReference type="PIRSF" id="PIRSF005902">
    <property type="entry name" value="DNase_TatD"/>
    <property type="match status" value="1"/>
</dbReference>
<sequence length="254" mass="28471">MTRLIDSHIHLDDDRYASDRAELIKMAQMAGVSQFIVPAVSRKRFATVQQLAMKHESVFHTLGLHPYYIDQHSAEDLEALATALSQPGVIGVGECGLDHFLKNLDRNKQQLVFEAQVVLAKHFKLPLILHVRGAVDDVFNVLKKHDYYHAVMHSFNGSAEQARQITAAGVYLGFGPAVCNPQARKLQTMVQSVPLDRIMLETDGPDQPFYDRYGKRNLPIDLLRVNQELATILNVDAMTLAEQTAANARALFRI</sequence>
<dbReference type="InterPro" id="IPR001130">
    <property type="entry name" value="TatD-like"/>
</dbReference>
<dbReference type="EC" id="3.1.-.-" evidence="3"/>
<protein>
    <submittedName>
        <fullName evidence="3">TatD family hydrolase</fullName>
        <ecNumber evidence="3">3.1.-.-</ecNumber>
    </submittedName>
</protein>
<organism evidence="3 4">
    <name type="scientific">Marinicella sediminis</name>
    <dbReference type="NCBI Taxonomy" id="1792834"/>
    <lineage>
        <taxon>Bacteria</taxon>
        <taxon>Pseudomonadati</taxon>
        <taxon>Pseudomonadota</taxon>
        <taxon>Gammaproteobacteria</taxon>
        <taxon>Lysobacterales</taxon>
        <taxon>Marinicellaceae</taxon>
        <taxon>Marinicella</taxon>
    </lineage>
</organism>
<dbReference type="CDD" id="cd01310">
    <property type="entry name" value="TatD_DNAse"/>
    <property type="match status" value="1"/>
</dbReference>
<name>A0ABV7J8E4_9GAMM</name>
<evidence type="ECO:0000256" key="2">
    <source>
        <dbReference type="ARBA" id="ARBA00022801"/>
    </source>
</evidence>
<evidence type="ECO:0000313" key="3">
    <source>
        <dbReference type="EMBL" id="MFC3192956.1"/>
    </source>
</evidence>
<dbReference type="InterPro" id="IPR032466">
    <property type="entry name" value="Metal_Hydrolase"/>
</dbReference>
<dbReference type="SUPFAM" id="SSF51556">
    <property type="entry name" value="Metallo-dependent hydrolases"/>
    <property type="match status" value="1"/>
</dbReference>
<dbReference type="RefSeq" id="WP_077409618.1">
    <property type="nucleotide sequence ID" value="NZ_JBHRTS010000001.1"/>
</dbReference>
<dbReference type="InterPro" id="IPR018228">
    <property type="entry name" value="DNase_TatD-rel_CS"/>
</dbReference>
<dbReference type="Proteomes" id="UP001595533">
    <property type="component" value="Unassembled WGS sequence"/>
</dbReference>
<reference evidence="4" key="1">
    <citation type="journal article" date="2019" name="Int. J. Syst. Evol. Microbiol.">
        <title>The Global Catalogue of Microorganisms (GCM) 10K type strain sequencing project: providing services to taxonomists for standard genome sequencing and annotation.</title>
        <authorList>
            <consortium name="The Broad Institute Genomics Platform"/>
            <consortium name="The Broad Institute Genome Sequencing Center for Infectious Disease"/>
            <person name="Wu L."/>
            <person name="Ma J."/>
        </authorList>
    </citation>
    <scope>NUCLEOTIDE SEQUENCE [LARGE SCALE GENOMIC DNA]</scope>
    <source>
        <strain evidence="4">KCTC 42953</strain>
    </source>
</reference>
<evidence type="ECO:0000313" key="4">
    <source>
        <dbReference type="Proteomes" id="UP001595533"/>
    </source>
</evidence>
<dbReference type="Gene3D" id="3.20.20.140">
    <property type="entry name" value="Metal-dependent hydrolases"/>
    <property type="match status" value="1"/>
</dbReference>
<gene>
    <name evidence="3" type="ORF">ACFODZ_01755</name>
</gene>
<dbReference type="PANTHER" id="PTHR46124">
    <property type="entry name" value="D-AMINOACYL-TRNA DEACYLASE"/>
    <property type="match status" value="1"/>
</dbReference>
<proteinExistence type="inferred from homology"/>